<protein>
    <submittedName>
        <fullName evidence="1">Uncharacterized protein</fullName>
    </submittedName>
</protein>
<evidence type="ECO:0000313" key="2">
    <source>
        <dbReference type="Proteomes" id="UP000294911"/>
    </source>
</evidence>
<comment type="caution">
    <text evidence="1">The sequence shown here is derived from an EMBL/GenBank/DDBJ whole genome shotgun (WGS) entry which is preliminary data.</text>
</comment>
<keyword evidence="2" id="KW-1185">Reference proteome</keyword>
<gene>
    <name evidence="1" type="ORF">EV191_107202</name>
</gene>
<accession>A0A4R2QQI3</accession>
<reference evidence="1 2" key="1">
    <citation type="submission" date="2019-03" db="EMBL/GenBank/DDBJ databases">
        <title>Genomic Encyclopedia of Type Strains, Phase IV (KMG-IV): sequencing the most valuable type-strain genomes for metagenomic binning, comparative biology and taxonomic classification.</title>
        <authorList>
            <person name="Goeker M."/>
        </authorList>
    </citation>
    <scope>NUCLEOTIDE SEQUENCE [LARGE SCALE GENOMIC DNA]</scope>
    <source>
        <strain evidence="1 2">DSM 45765</strain>
    </source>
</reference>
<proteinExistence type="predicted"/>
<dbReference type="AlphaFoldDB" id="A0A4R2QQI3"/>
<dbReference type="EMBL" id="SLXQ01000007">
    <property type="protein sequence ID" value="TCP50938.1"/>
    <property type="molecule type" value="Genomic_DNA"/>
</dbReference>
<evidence type="ECO:0000313" key="1">
    <source>
        <dbReference type="EMBL" id="TCP50938.1"/>
    </source>
</evidence>
<name>A0A4R2QQI3_9PSEU</name>
<dbReference type="Proteomes" id="UP000294911">
    <property type="component" value="Unassembled WGS sequence"/>
</dbReference>
<sequence>MQRGGLPDDAVVLSDAELADLQDRLFQVRCSAEDMVTAVDDGASTVELRQLAGELARAAQDLERIR</sequence>
<organism evidence="1 2">
    <name type="scientific">Tamaricihabitans halophyticus</name>
    <dbReference type="NCBI Taxonomy" id="1262583"/>
    <lineage>
        <taxon>Bacteria</taxon>
        <taxon>Bacillati</taxon>
        <taxon>Actinomycetota</taxon>
        <taxon>Actinomycetes</taxon>
        <taxon>Pseudonocardiales</taxon>
        <taxon>Pseudonocardiaceae</taxon>
        <taxon>Tamaricihabitans</taxon>
    </lineage>
</organism>